<evidence type="ECO:0000313" key="3">
    <source>
        <dbReference type="EMBL" id="CAF4329855.1"/>
    </source>
</evidence>
<dbReference type="OrthoDB" id="6493944at2759"/>
<dbReference type="PANTHER" id="PTHR36300:SF1">
    <property type="entry name" value="RAW, ISOFORM A"/>
    <property type="match status" value="1"/>
</dbReference>
<dbReference type="GO" id="GO:0005886">
    <property type="term" value="C:plasma membrane"/>
    <property type="evidence" value="ECO:0007669"/>
    <property type="project" value="TreeGrafter"/>
</dbReference>
<dbReference type="PANTHER" id="PTHR36300">
    <property type="entry name" value="RAW, ISOFORM A"/>
    <property type="match status" value="1"/>
</dbReference>
<gene>
    <name evidence="2" type="ORF">GPM918_LOCUS35011</name>
    <name evidence="3" type="ORF">SRO942_LOCUS35723</name>
</gene>
<comment type="caution">
    <text evidence="2">The sequence shown here is derived from an EMBL/GenBank/DDBJ whole genome shotgun (WGS) entry which is preliminary data.</text>
</comment>
<reference evidence="2" key="1">
    <citation type="submission" date="2021-02" db="EMBL/GenBank/DDBJ databases">
        <authorList>
            <person name="Nowell W R."/>
        </authorList>
    </citation>
    <scope>NUCLEOTIDE SEQUENCE</scope>
</reference>
<dbReference type="AlphaFoldDB" id="A0A815Q5A0"/>
<protein>
    <submittedName>
        <fullName evidence="2">Uncharacterized protein</fullName>
    </submittedName>
</protein>
<organism evidence="2 4">
    <name type="scientific">Didymodactylos carnosus</name>
    <dbReference type="NCBI Taxonomy" id="1234261"/>
    <lineage>
        <taxon>Eukaryota</taxon>
        <taxon>Metazoa</taxon>
        <taxon>Spiralia</taxon>
        <taxon>Gnathifera</taxon>
        <taxon>Rotifera</taxon>
        <taxon>Eurotatoria</taxon>
        <taxon>Bdelloidea</taxon>
        <taxon>Philodinida</taxon>
        <taxon>Philodinidae</taxon>
        <taxon>Didymodactylos</taxon>
    </lineage>
</organism>
<feature type="compositionally biased region" description="Polar residues" evidence="1">
    <location>
        <begin position="229"/>
        <end position="247"/>
    </location>
</feature>
<name>A0A815Q5A0_9BILA</name>
<evidence type="ECO:0000313" key="2">
    <source>
        <dbReference type="EMBL" id="CAF1459013.1"/>
    </source>
</evidence>
<proteinExistence type="predicted"/>
<dbReference type="EMBL" id="CAJOBC010085343">
    <property type="protein sequence ID" value="CAF4329855.1"/>
    <property type="molecule type" value="Genomic_DNA"/>
</dbReference>
<dbReference type="Proteomes" id="UP000681722">
    <property type="component" value="Unassembled WGS sequence"/>
</dbReference>
<dbReference type="Pfam" id="PF15891">
    <property type="entry name" value="Nuc_deoxyri_tr2"/>
    <property type="match status" value="1"/>
</dbReference>
<sequence length="333" mass="38189">MTVGHTESNDKSTCKSSIHNAFQFLQLLLLQKLCSNEYSFNTLTTRYSYHQQHKCSRKYNKNCSYQVFLGGSCNPTTWRHDQAIPYFQSRSVSYFNPQVNNWTEDLVEIEHNAKELAPLLFFVIDHDTRALASIIEVSYLAAKGRNLIVVMNDINRQNAKFLKSYNDENEQQQPHIDNDYDNVYRARKALKFLLKSINIPIFDSVNVALECAAFILDSTSRIVDENNNDSETYTEQPSSNSCLPDTDANRTQSVVVIRSLSNKIMYNSNDEFYNEIKKQIECEKNSSSQDFHRRNSSAEISQSLSQSLSKLSPMKSCPIVPSHSKSIQHTKTC</sequence>
<keyword evidence="4" id="KW-1185">Reference proteome</keyword>
<dbReference type="EMBL" id="CAJNOQ010019888">
    <property type="protein sequence ID" value="CAF1459013.1"/>
    <property type="molecule type" value="Genomic_DNA"/>
</dbReference>
<feature type="region of interest" description="Disordered" evidence="1">
    <location>
        <begin position="312"/>
        <end position="333"/>
    </location>
</feature>
<accession>A0A815Q5A0</accession>
<evidence type="ECO:0000313" key="4">
    <source>
        <dbReference type="Proteomes" id="UP000663829"/>
    </source>
</evidence>
<evidence type="ECO:0000256" key="1">
    <source>
        <dbReference type="SAM" id="MobiDB-lite"/>
    </source>
</evidence>
<feature type="region of interest" description="Disordered" evidence="1">
    <location>
        <begin position="226"/>
        <end position="247"/>
    </location>
</feature>
<dbReference type="InterPro" id="IPR039470">
    <property type="entry name" value="Nuc_deoxyri_tr2"/>
</dbReference>
<dbReference type="Gene3D" id="3.40.50.450">
    <property type="match status" value="1"/>
</dbReference>
<dbReference type="Proteomes" id="UP000663829">
    <property type="component" value="Unassembled WGS sequence"/>
</dbReference>